<protein>
    <recommendedName>
        <fullName evidence="1">Endonuclease/exonuclease/phosphatase domain-containing protein</fullName>
    </recommendedName>
</protein>
<dbReference type="SUPFAM" id="SSF56219">
    <property type="entry name" value="DNase I-like"/>
    <property type="match status" value="1"/>
</dbReference>
<dbReference type="Pfam" id="PF03372">
    <property type="entry name" value="Exo_endo_phos"/>
    <property type="match status" value="1"/>
</dbReference>
<dbReference type="InterPro" id="IPR005135">
    <property type="entry name" value="Endo/exonuclease/phosphatase"/>
</dbReference>
<name>A0A9P4HZA0_9PEZI</name>
<evidence type="ECO:0000313" key="3">
    <source>
        <dbReference type="Proteomes" id="UP000799776"/>
    </source>
</evidence>
<dbReference type="CDD" id="cd09083">
    <property type="entry name" value="EEP-1"/>
    <property type="match status" value="1"/>
</dbReference>
<dbReference type="Gene3D" id="3.60.10.10">
    <property type="entry name" value="Endonuclease/exonuclease/phosphatase"/>
    <property type="match status" value="1"/>
</dbReference>
<proteinExistence type="predicted"/>
<feature type="domain" description="Endonuclease/exonuclease/phosphatase" evidence="1">
    <location>
        <begin position="43"/>
        <end position="281"/>
    </location>
</feature>
<keyword evidence="3" id="KW-1185">Reference proteome</keyword>
<evidence type="ECO:0000313" key="2">
    <source>
        <dbReference type="EMBL" id="KAF2088598.1"/>
    </source>
</evidence>
<dbReference type="EMBL" id="ML978716">
    <property type="protein sequence ID" value="KAF2088598.1"/>
    <property type="molecule type" value="Genomic_DNA"/>
</dbReference>
<organism evidence="2 3">
    <name type="scientific">Saccharata proteae CBS 121410</name>
    <dbReference type="NCBI Taxonomy" id="1314787"/>
    <lineage>
        <taxon>Eukaryota</taxon>
        <taxon>Fungi</taxon>
        <taxon>Dikarya</taxon>
        <taxon>Ascomycota</taxon>
        <taxon>Pezizomycotina</taxon>
        <taxon>Dothideomycetes</taxon>
        <taxon>Dothideomycetes incertae sedis</taxon>
        <taxon>Botryosphaeriales</taxon>
        <taxon>Saccharataceae</taxon>
        <taxon>Saccharata</taxon>
    </lineage>
</organism>
<comment type="caution">
    <text evidence="2">The sequence shown here is derived from an EMBL/GenBank/DDBJ whole genome shotgun (WGS) entry which is preliminary data.</text>
</comment>
<dbReference type="OrthoDB" id="276515at2759"/>
<dbReference type="PANTHER" id="PTHR12121">
    <property type="entry name" value="CARBON CATABOLITE REPRESSOR PROTEIN 4"/>
    <property type="match status" value="1"/>
</dbReference>
<dbReference type="AlphaFoldDB" id="A0A9P4HZA0"/>
<dbReference type="PANTHER" id="PTHR12121:SF36">
    <property type="entry name" value="ENDONUCLEASE_EXONUCLEASE_PHOSPHATASE DOMAIN-CONTAINING PROTEIN"/>
    <property type="match status" value="1"/>
</dbReference>
<sequence>MKSPFALPVRVITHNIRYATADPFKGEELWPVRAPRLLAELRFNTAHNPETFVCLQEVLHNQLLDILSGLNEQASKTATHQHWAYVGLGRDDGREAGEYSPIIYRPAVWDVMGIRTVWLSETPDRPSKGWDAASIRIVTIAKFRHRGSRTPVLVLNTHLDDQGSTARFEAAKIIVRLINEYTASEPCLPVLLAGDFNSEPTQEAYGVFSGTSSPVQDTRDQVRPEYRYGHSNTFTGFSDEDGPPKRIDFLFTDRRGENSSKVSCYAVLENRFDDGVYSSDHRAVVGDLVLS</sequence>
<reference evidence="2" key="1">
    <citation type="journal article" date="2020" name="Stud. Mycol.">
        <title>101 Dothideomycetes genomes: a test case for predicting lifestyles and emergence of pathogens.</title>
        <authorList>
            <person name="Haridas S."/>
            <person name="Albert R."/>
            <person name="Binder M."/>
            <person name="Bloem J."/>
            <person name="Labutti K."/>
            <person name="Salamov A."/>
            <person name="Andreopoulos B."/>
            <person name="Baker S."/>
            <person name="Barry K."/>
            <person name="Bills G."/>
            <person name="Bluhm B."/>
            <person name="Cannon C."/>
            <person name="Castanera R."/>
            <person name="Culley D."/>
            <person name="Daum C."/>
            <person name="Ezra D."/>
            <person name="Gonzalez J."/>
            <person name="Henrissat B."/>
            <person name="Kuo A."/>
            <person name="Liang C."/>
            <person name="Lipzen A."/>
            <person name="Lutzoni F."/>
            <person name="Magnuson J."/>
            <person name="Mondo S."/>
            <person name="Nolan M."/>
            <person name="Ohm R."/>
            <person name="Pangilinan J."/>
            <person name="Park H.-J."/>
            <person name="Ramirez L."/>
            <person name="Alfaro M."/>
            <person name="Sun H."/>
            <person name="Tritt A."/>
            <person name="Yoshinaga Y."/>
            <person name="Zwiers L.-H."/>
            <person name="Turgeon B."/>
            <person name="Goodwin S."/>
            <person name="Spatafora J."/>
            <person name="Crous P."/>
            <person name="Grigoriev I."/>
        </authorList>
    </citation>
    <scope>NUCLEOTIDE SEQUENCE</scope>
    <source>
        <strain evidence="2">CBS 121410</strain>
    </source>
</reference>
<gene>
    <name evidence="2" type="ORF">K490DRAFT_39372</name>
</gene>
<dbReference type="InterPro" id="IPR036691">
    <property type="entry name" value="Endo/exonu/phosph_ase_sf"/>
</dbReference>
<dbReference type="InterPro" id="IPR050410">
    <property type="entry name" value="CCR4/nocturin_mRNA_transcr"/>
</dbReference>
<dbReference type="Proteomes" id="UP000799776">
    <property type="component" value="Unassembled WGS sequence"/>
</dbReference>
<evidence type="ECO:0000259" key="1">
    <source>
        <dbReference type="Pfam" id="PF03372"/>
    </source>
</evidence>
<dbReference type="FunFam" id="3.60.10.10:FF:000101">
    <property type="entry name" value="Endonuclease/exonuclease/phosphatase family protein"/>
    <property type="match status" value="1"/>
</dbReference>
<accession>A0A9P4HZA0</accession>
<dbReference type="GO" id="GO:0000175">
    <property type="term" value="F:3'-5'-RNA exonuclease activity"/>
    <property type="evidence" value="ECO:0007669"/>
    <property type="project" value="TreeGrafter"/>
</dbReference>